<dbReference type="Proteomes" id="UP000034837">
    <property type="component" value="Unassembled WGS sequence"/>
</dbReference>
<sequence>MSSQTETSAGVSEKSASSFGGLCGAGANLAMRVLANWEGGRKMQK</sequence>
<reference evidence="2 3" key="1">
    <citation type="journal article" date="2015" name="Nature">
        <title>rRNA introns, odd ribosomes, and small enigmatic genomes across a large radiation of phyla.</title>
        <authorList>
            <person name="Brown C.T."/>
            <person name="Hug L.A."/>
            <person name="Thomas B.C."/>
            <person name="Sharon I."/>
            <person name="Castelle C.J."/>
            <person name="Singh A."/>
            <person name="Wilkins M.J."/>
            <person name="Williams K.H."/>
            <person name="Banfield J.F."/>
        </authorList>
    </citation>
    <scope>NUCLEOTIDE SEQUENCE [LARGE SCALE GENOMIC DNA]</scope>
</reference>
<protein>
    <submittedName>
        <fullName evidence="2">Uncharacterized protein</fullName>
    </submittedName>
</protein>
<name>A0A0G1A253_9BACT</name>
<gene>
    <name evidence="2" type="ORF">UV20_C0028G0002</name>
</gene>
<proteinExistence type="predicted"/>
<organism evidence="2 3">
    <name type="scientific">Candidatus Magasanikbacteria bacterium GW2011_GWA2_42_32</name>
    <dbReference type="NCBI Taxonomy" id="1619039"/>
    <lineage>
        <taxon>Bacteria</taxon>
        <taxon>Candidatus Magasanikiibacteriota</taxon>
    </lineage>
</organism>
<accession>A0A0G1A253</accession>
<evidence type="ECO:0000313" key="2">
    <source>
        <dbReference type="EMBL" id="KKS54979.1"/>
    </source>
</evidence>
<feature type="region of interest" description="Disordered" evidence="1">
    <location>
        <begin position="1"/>
        <end position="21"/>
    </location>
</feature>
<dbReference type="EMBL" id="LCDO01000028">
    <property type="protein sequence ID" value="KKS54979.1"/>
    <property type="molecule type" value="Genomic_DNA"/>
</dbReference>
<evidence type="ECO:0000313" key="3">
    <source>
        <dbReference type="Proteomes" id="UP000034837"/>
    </source>
</evidence>
<feature type="compositionally biased region" description="Polar residues" evidence="1">
    <location>
        <begin position="1"/>
        <end position="18"/>
    </location>
</feature>
<comment type="caution">
    <text evidence="2">The sequence shown here is derived from an EMBL/GenBank/DDBJ whole genome shotgun (WGS) entry which is preliminary data.</text>
</comment>
<dbReference type="AlphaFoldDB" id="A0A0G1A253"/>
<evidence type="ECO:0000256" key="1">
    <source>
        <dbReference type="SAM" id="MobiDB-lite"/>
    </source>
</evidence>